<organism evidence="6 7">
    <name type="scientific">Littorina saxatilis</name>
    <dbReference type="NCBI Taxonomy" id="31220"/>
    <lineage>
        <taxon>Eukaryota</taxon>
        <taxon>Metazoa</taxon>
        <taxon>Spiralia</taxon>
        <taxon>Lophotrochozoa</taxon>
        <taxon>Mollusca</taxon>
        <taxon>Gastropoda</taxon>
        <taxon>Caenogastropoda</taxon>
        <taxon>Littorinimorpha</taxon>
        <taxon>Littorinoidea</taxon>
        <taxon>Littorinidae</taxon>
        <taxon>Littorina</taxon>
    </lineage>
</organism>
<keyword evidence="3" id="KW-0342">GTP-binding</keyword>
<accession>A0AAN9BPZ6</accession>
<sequence>MAFVQMPLNPRLFPHKQCRLILIGKTGNGKSSTGNSILGKDAFQPQVGINSGTQTGSLQVTQRGGIEIQVMDTPGLHDTEVGDKVISERITRSLLAIHPGPHAILLCLSCDVRFTEEEVNVFNALKEIFGKKMTSYLIVVFSKFDVFNGNRSAFEKQLSKCRELNNVLAQAQRRYVLFDNREALSAYKKSEQVDQLLTMVQEVVNQNGCHFRHDLTPELIRSMDVLTRVELMRIRGQDTKERNAYTRQEHRKAQVQEATPDWRQFHAQNETRLRFDLTEKDTRSFFDETGNLPSSQQDTADGRVYDPTEDQTAQVSDATPTPKLRKSLAKNKETGQFHRVVGREECQRNGPSRHNTEDEHLRTNREDQVAETDELTSRSLESPASNMPRNRSSWAYGDGGRGNSAGMQSKSIMQLKGSRQVANRRKLFETMSKQPALTQEEIASKFKLKPRGADPLNRNDNKGPSSQAYEHRPTLKGRSREPRNRRVSSPQDYYKHKGDTQPGKHDHEDRPQRKQSEMAENKDSSTKTPEYRPTLEVRAGRPGDTGVRAVQDDYKSQGGTRPEPLDSQDNPRRKLSEKQSTLATAHDQDCNDGGTQPEPNKPQERPERKVLEVSSHPPNGQAGNNQDLSAQPEPRGSFDRFDRNPRVTSFIPASAQEPYSHESNTHQESRKPQDTHERKSLDAPTAAHYGNFPPEDLQKEPTTHPEQPQQSQQESPSAPRRSSNLGSLFQQIGFTRGAGQAYIPDIKLSERQRQMLEERLKKRIAQGTADLNEEQVEELGKTTNTIDKAVQDGLKKFLVQNMNNCTLM</sequence>
<feature type="compositionally biased region" description="Basic and acidic residues" evidence="4">
    <location>
        <begin position="354"/>
        <end position="368"/>
    </location>
</feature>
<proteinExistence type="inferred from homology"/>
<feature type="compositionally biased region" description="Low complexity" evidence="4">
    <location>
        <begin position="705"/>
        <end position="723"/>
    </location>
</feature>
<feature type="compositionally biased region" description="Basic and acidic residues" evidence="4">
    <location>
        <begin position="659"/>
        <end position="681"/>
    </location>
</feature>
<dbReference type="InterPro" id="IPR006703">
    <property type="entry name" value="G_AIG1"/>
</dbReference>
<dbReference type="Gene3D" id="3.40.50.300">
    <property type="entry name" value="P-loop containing nucleotide triphosphate hydrolases"/>
    <property type="match status" value="1"/>
</dbReference>
<keyword evidence="2" id="KW-0547">Nucleotide-binding</keyword>
<dbReference type="EMBL" id="JBAMIC010000004">
    <property type="protein sequence ID" value="KAK7107500.1"/>
    <property type="molecule type" value="Genomic_DNA"/>
</dbReference>
<protein>
    <recommendedName>
        <fullName evidence="5">AIG1-type G domain-containing protein</fullName>
    </recommendedName>
</protein>
<feature type="compositionally biased region" description="Polar residues" evidence="4">
    <location>
        <begin position="377"/>
        <end position="393"/>
    </location>
</feature>
<feature type="compositionally biased region" description="Basic and acidic residues" evidence="4">
    <location>
        <begin position="601"/>
        <end position="611"/>
    </location>
</feature>
<evidence type="ECO:0000259" key="5">
    <source>
        <dbReference type="PROSITE" id="PS51720"/>
    </source>
</evidence>
<dbReference type="AlphaFoldDB" id="A0AAN9BPZ6"/>
<feature type="compositionally biased region" description="Basic and acidic residues" evidence="4">
    <location>
        <begin position="493"/>
        <end position="541"/>
    </location>
</feature>
<dbReference type="InterPro" id="IPR027417">
    <property type="entry name" value="P-loop_NTPase"/>
</dbReference>
<dbReference type="SUPFAM" id="SSF52540">
    <property type="entry name" value="P-loop containing nucleoside triphosphate hydrolases"/>
    <property type="match status" value="1"/>
</dbReference>
<evidence type="ECO:0000256" key="3">
    <source>
        <dbReference type="ARBA" id="ARBA00023134"/>
    </source>
</evidence>
<evidence type="ECO:0000313" key="7">
    <source>
        <dbReference type="Proteomes" id="UP001374579"/>
    </source>
</evidence>
<feature type="compositionally biased region" description="Basic and acidic residues" evidence="4">
    <location>
        <begin position="469"/>
        <end position="484"/>
    </location>
</feature>
<feature type="region of interest" description="Disordered" evidence="4">
    <location>
        <begin position="285"/>
        <end position="407"/>
    </location>
</feature>
<feature type="domain" description="AIG1-type G" evidence="5">
    <location>
        <begin position="15"/>
        <end position="220"/>
    </location>
</feature>
<dbReference type="GO" id="GO:0005525">
    <property type="term" value="F:GTP binding"/>
    <property type="evidence" value="ECO:0007669"/>
    <property type="project" value="UniProtKB-KW"/>
</dbReference>
<reference evidence="6 7" key="1">
    <citation type="submission" date="2024-02" db="EMBL/GenBank/DDBJ databases">
        <title>Chromosome-scale genome assembly of the rough periwinkle Littorina saxatilis.</title>
        <authorList>
            <person name="De Jode A."/>
            <person name="Faria R."/>
            <person name="Formenti G."/>
            <person name="Sims Y."/>
            <person name="Smith T.P."/>
            <person name="Tracey A."/>
            <person name="Wood J.M.D."/>
            <person name="Zagrodzka Z.B."/>
            <person name="Johannesson K."/>
            <person name="Butlin R.K."/>
            <person name="Leder E.H."/>
        </authorList>
    </citation>
    <scope>NUCLEOTIDE SEQUENCE [LARGE SCALE GENOMIC DNA]</scope>
    <source>
        <strain evidence="6">Snail1</strain>
        <tissue evidence="6">Muscle</tissue>
    </source>
</reference>
<gene>
    <name evidence="6" type="ORF">V1264_015413</name>
</gene>
<feature type="compositionally biased region" description="Basic and acidic residues" evidence="4">
    <location>
        <begin position="330"/>
        <end position="347"/>
    </location>
</feature>
<dbReference type="InterPro" id="IPR045058">
    <property type="entry name" value="GIMA/IAN/Toc"/>
</dbReference>
<dbReference type="PROSITE" id="PS51720">
    <property type="entry name" value="G_AIG1"/>
    <property type="match status" value="1"/>
</dbReference>
<dbReference type="PANTHER" id="PTHR10903:SF184">
    <property type="entry name" value="GTP-BINDING PROTEIN A"/>
    <property type="match status" value="1"/>
</dbReference>
<name>A0AAN9BPZ6_9CAEN</name>
<feature type="compositionally biased region" description="Polar residues" evidence="4">
    <location>
        <begin position="616"/>
        <end position="629"/>
    </location>
</feature>
<evidence type="ECO:0000256" key="2">
    <source>
        <dbReference type="ARBA" id="ARBA00022741"/>
    </source>
</evidence>
<dbReference type="PANTHER" id="PTHR10903">
    <property type="entry name" value="GTPASE, IMAP FAMILY MEMBER-RELATED"/>
    <property type="match status" value="1"/>
</dbReference>
<evidence type="ECO:0000313" key="6">
    <source>
        <dbReference type="EMBL" id="KAK7107500.1"/>
    </source>
</evidence>
<keyword evidence="7" id="KW-1185">Reference proteome</keyword>
<dbReference type="Proteomes" id="UP001374579">
    <property type="component" value="Unassembled WGS sequence"/>
</dbReference>
<dbReference type="Pfam" id="PF04548">
    <property type="entry name" value="AIG1"/>
    <property type="match status" value="1"/>
</dbReference>
<dbReference type="FunFam" id="3.40.50.300:FF:000840">
    <property type="entry name" value="Immune-associated nucleotide-binding protein 9"/>
    <property type="match status" value="1"/>
</dbReference>
<feature type="compositionally biased region" description="Basic and acidic residues" evidence="4">
    <location>
        <begin position="636"/>
        <end position="645"/>
    </location>
</feature>
<feature type="region of interest" description="Disordered" evidence="4">
    <location>
        <begin position="430"/>
        <end position="724"/>
    </location>
</feature>
<evidence type="ECO:0000256" key="1">
    <source>
        <dbReference type="ARBA" id="ARBA00008535"/>
    </source>
</evidence>
<comment type="caution">
    <text evidence="6">The sequence shown here is derived from an EMBL/GenBank/DDBJ whole genome shotgun (WGS) entry which is preliminary data.</text>
</comment>
<feature type="compositionally biased region" description="Polar residues" evidence="4">
    <location>
        <begin position="310"/>
        <end position="319"/>
    </location>
</feature>
<evidence type="ECO:0000256" key="4">
    <source>
        <dbReference type="SAM" id="MobiDB-lite"/>
    </source>
</evidence>
<comment type="similarity">
    <text evidence="1">Belongs to the TRAFAC class TrmE-Era-EngA-EngB-Septin-like GTPase superfamily. AIG1/Toc34/Toc159-like paraseptin GTPase family. IAN subfamily.</text>
</comment>